<protein>
    <recommendedName>
        <fullName evidence="4">Polymerase</fullName>
    </recommendedName>
</protein>
<comment type="caution">
    <text evidence="2">The sequence shown here is derived from an EMBL/GenBank/DDBJ whole genome shotgun (WGS) entry which is preliminary data.</text>
</comment>
<feature type="transmembrane region" description="Helical" evidence="1">
    <location>
        <begin position="144"/>
        <end position="162"/>
    </location>
</feature>
<feature type="transmembrane region" description="Helical" evidence="1">
    <location>
        <begin position="314"/>
        <end position="335"/>
    </location>
</feature>
<feature type="transmembrane region" description="Helical" evidence="1">
    <location>
        <begin position="196"/>
        <end position="222"/>
    </location>
</feature>
<organism evidence="2 3">
    <name type="scientific">Haemophilus haemolyticus</name>
    <dbReference type="NCBI Taxonomy" id="726"/>
    <lineage>
        <taxon>Bacteria</taxon>
        <taxon>Pseudomonadati</taxon>
        <taxon>Pseudomonadota</taxon>
        <taxon>Gammaproteobacteria</taxon>
        <taxon>Pasteurellales</taxon>
        <taxon>Pasteurellaceae</taxon>
        <taxon>Haemophilus</taxon>
    </lineage>
</organism>
<dbReference type="RefSeq" id="WP_140526383.1">
    <property type="nucleotide sequence ID" value="NZ_SDPD01000001.1"/>
</dbReference>
<evidence type="ECO:0000313" key="2">
    <source>
        <dbReference type="EMBL" id="TPH23492.1"/>
    </source>
</evidence>
<feature type="transmembrane region" description="Helical" evidence="1">
    <location>
        <begin position="275"/>
        <end position="302"/>
    </location>
</feature>
<feature type="transmembrane region" description="Helical" evidence="1">
    <location>
        <begin position="6"/>
        <end position="31"/>
    </location>
</feature>
<evidence type="ECO:0000256" key="1">
    <source>
        <dbReference type="SAM" id="Phobius"/>
    </source>
</evidence>
<keyword evidence="1" id="KW-0472">Membrane</keyword>
<keyword evidence="1" id="KW-1133">Transmembrane helix</keyword>
<feature type="transmembrane region" description="Helical" evidence="1">
    <location>
        <begin position="342"/>
        <end position="361"/>
    </location>
</feature>
<dbReference type="Proteomes" id="UP000316282">
    <property type="component" value="Unassembled WGS sequence"/>
</dbReference>
<feature type="transmembrane region" description="Helical" evidence="1">
    <location>
        <begin position="114"/>
        <end position="132"/>
    </location>
</feature>
<evidence type="ECO:0000313" key="3">
    <source>
        <dbReference type="Proteomes" id="UP000316282"/>
    </source>
</evidence>
<feature type="transmembrane region" description="Helical" evidence="1">
    <location>
        <begin position="373"/>
        <end position="392"/>
    </location>
</feature>
<dbReference type="EMBL" id="SDPD01000001">
    <property type="protein sequence ID" value="TPH23492.1"/>
    <property type="molecule type" value="Genomic_DNA"/>
</dbReference>
<feature type="transmembrane region" description="Helical" evidence="1">
    <location>
        <begin position="228"/>
        <end position="254"/>
    </location>
</feature>
<accession>A0A502LGV8</accession>
<feature type="transmembrane region" description="Helical" evidence="1">
    <location>
        <begin position="38"/>
        <end position="55"/>
    </location>
</feature>
<evidence type="ECO:0008006" key="4">
    <source>
        <dbReference type="Google" id="ProtNLM"/>
    </source>
</evidence>
<name>A0A502LGV8_HAEHA</name>
<reference evidence="2 3" key="1">
    <citation type="submission" date="2019-01" db="EMBL/GenBank/DDBJ databases">
        <title>Comparative genomic analysis identifies haemin-independent Haemophilus haemolyticus: a formal re-classification of Haemophilus intermedius.</title>
        <authorList>
            <person name="Harris T.M."/>
            <person name="Price E.P."/>
            <person name="Sarovich D.S."/>
            <person name="Norskov-Lauritsen N."/>
            <person name="Beissbarth J."/>
            <person name="Chang A.B."/>
            <person name="Smith-Vaughan H.C."/>
        </authorList>
    </citation>
    <scope>NUCLEOTIDE SEQUENCE [LARGE SCALE GENOMIC DNA]</scope>
    <source>
        <strain evidence="2 3">60982 B Hi-1</strain>
    </source>
</reference>
<sequence>MISIVMLFFSVLFLLFLPFGTLITSGLGIVFNRKYAKLYLFFFVLVISLPILRYSPAYGDDSSWHYFAASEFSKFGSFRDLMEWLYDGHSYVGRYNYKEIPIFTYIMYFFSDTFTYSLISFVVCIITYYCYTVTIVDLYQENHILKRYLLVGLIAIILANNYRYTTSGMRYCLSMSLMMMVLYFDAKIEKGKIGSIFFSIFYLIPFLVHPAVIYFICIRFAYPFINKIKWYSILLLLLAFPVLAYLVPYLANLLGHEMLLMYASKIEAYLSNDAYAELFVFTIMVRMYIGTLVIFLYLFLFLFLKKNIENENMLFRLFMVLTFYFSIFSLGTVFARNIYDRNLFIVYPMIVLSTTILIMRINSFVDNLNNRNFLYFTCGCIYFLCVFIGFFYNKNFPLGYIDYSVSDIFTKNIFEYFSNLPRFYLNTN</sequence>
<gene>
    <name evidence="2" type="ORF">EUX52_00340</name>
</gene>
<proteinExistence type="predicted"/>
<dbReference type="AlphaFoldDB" id="A0A502LGV8"/>
<keyword evidence="1" id="KW-0812">Transmembrane</keyword>